<evidence type="ECO:0000313" key="2">
    <source>
        <dbReference type="Proteomes" id="UP000033831"/>
    </source>
</evidence>
<protein>
    <submittedName>
        <fullName evidence="1">Uncharacterized protein</fullName>
    </submittedName>
</protein>
<sequence length="82" mass="9778">VNMVIMCGKQIKNIRRKKEREFLDIKRKNIENTAKGIQKELRRTKLLIEPLKMEKLKSRHALNVVQRIGFTDIIQIIQNHTK</sequence>
<comment type="caution">
    <text evidence="1">The sequence shown here is derived from an EMBL/GenBank/DDBJ whole genome shotgun (WGS) entry which is preliminary data.</text>
</comment>
<evidence type="ECO:0000313" key="1">
    <source>
        <dbReference type="EMBL" id="KKT22116.1"/>
    </source>
</evidence>
<organism evidence="1 2">
    <name type="scientific">Candidatus Nomurabacteria bacterium GW2011_GWF2_43_8</name>
    <dbReference type="NCBI Taxonomy" id="1618779"/>
    <lineage>
        <taxon>Bacteria</taxon>
        <taxon>Candidatus Nomuraibacteriota</taxon>
    </lineage>
</organism>
<reference evidence="1 2" key="1">
    <citation type="journal article" date="2015" name="Nature">
        <title>rRNA introns, odd ribosomes, and small enigmatic genomes across a large radiation of phyla.</title>
        <authorList>
            <person name="Brown C.T."/>
            <person name="Hug L.A."/>
            <person name="Thomas B.C."/>
            <person name="Sharon I."/>
            <person name="Castelle C.J."/>
            <person name="Singh A."/>
            <person name="Wilkins M.J."/>
            <person name="Williams K.H."/>
            <person name="Banfield J.F."/>
        </authorList>
    </citation>
    <scope>NUCLEOTIDE SEQUENCE [LARGE SCALE GENOMIC DNA]</scope>
</reference>
<accession>A0A0G1FID4</accession>
<dbReference type="Proteomes" id="UP000033831">
    <property type="component" value="Unassembled WGS sequence"/>
</dbReference>
<dbReference type="AlphaFoldDB" id="A0A0G1FID4"/>
<proteinExistence type="predicted"/>
<gene>
    <name evidence="1" type="ORF">UW07_C0044G0001</name>
</gene>
<feature type="non-terminal residue" evidence="1">
    <location>
        <position position="1"/>
    </location>
</feature>
<name>A0A0G1FID4_9BACT</name>
<dbReference type="EMBL" id="LCGX01000044">
    <property type="protein sequence ID" value="KKT22116.1"/>
    <property type="molecule type" value="Genomic_DNA"/>
</dbReference>